<name>A0A3E0TQR1_9GAMM</name>
<organism evidence="2 3">
    <name type="scientific">Thalassotalea euphylliae</name>
    <dbReference type="NCBI Taxonomy" id="1655234"/>
    <lineage>
        <taxon>Bacteria</taxon>
        <taxon>Pseudomonadati</taxon>
        <taxon>Pseudomonadota</taxon>
        <taxon>Gammaproteobacteria</taxon>
        <taxon>Alteromonadales</taxon>
        <taxon>Colwelliaceae</taxon>
        <taxon>Thalassotalea</taxon>
    </lineage>
</organism>
<evidence type="ECO:0000313" key="3">
    <source>
        <dbReference type="Proteomes" id="UP000256478"/>
    </source>
</evidence>
<dbReference type="EMBL" id="QUOU01000001">
    <property type="protein sequence ID" value="REL26854.1"/>
    <property type="molecule type" value="Genomic_DNA"/>
</dbReference>
<protein>
    <recommendedName>
        <fullName evidence="1">Transposase DDE domain-containing protein</fullName>
    </recommendedName>
</protein>
<feature type="domain" description="Transposase DDE" evidence="1">
    <location>
        <begin position="10"/>
        <end position="42"/>
    </location>
</feature>
<proteinExistence type="predicted"/>
<comment type="caution">
    <text evidence="2">The sequence shown here is derived from an EMBL/GenBank/DDBJ whole genome shotgun (WGS) entry which is preliminary data.</text>
</comment>
<dbReference type="OrthoDB" id="5620529at2"/>
<dbReference type="AlphaFoldDB" id="A0A3E0TQR1"/>
<evidence type="ECO:0000259" key="1">
    <source>
        <dbReference type="Pfam" id="PF13612"/>
    </source>
</evidence>
<dbReference type="InterPro" id="IPR025668">
    <property type="entry name" value="Tnp_DDE_dom"/>
</dbReference>
<gene>
    <name evidence="2" type="ORF">DXX93_09900</name>
</gene>
<sequence>MESSTQYTYSVFADIAERCRGAMGWFYGSKLLLVMNDEADYLWQKPQRAMLMIEGQCQI</sequence>
<dbReference type="Proteomes" id="UP000256478">
    <property type="component" value="Unassembled WGS sequence"/>
</dbReference>
<reference evidence="2 3" key="1">
    <citation type="submission" date="2018-08" db="EMBL/GenBank/DDBJ databases">
        <title>Thalassotalea euphylliae genome.</title>
        <authorList>
            <person name="Summers S."/>
            <person name="Rice S.A."/>
            <person name="Freckelton M.L."/>
            <person name="Nedved B.T."/>
            <person name="Hadfield M.G."/>
        </authorList>
    </citation>
    <scope>NUCLEOTIDE SEQUENCE [LARGE SCALE GENOMIC DNA]</scope>
    <source>
        <strain evidence="2 3">H1</strain>
    </source>
</reference>
<evidence type="ECO:0000313" key="2">
    <source>
        <dbReference type="EMBL" id="REL26854.1"/>
    </source>
</evidence>
<dbReference type="Pfam" id="PF13612">
    <property type="entry name" value="DDE_Tnp_1_3"/>
    <property type="match status" value="1"/>
</dbReference>
<accession>A0A3E0TQR1</accession>